<gene>
    <name evidence="7" type="ORF">B4U80_06171</name>
</gene>
<keyword evidence="6" id="KW-0325">Glycoprotein</keyword>
<dbReference type="InterPro" id="IPR002165">
    <property type="entry name" value="Plexin_repeat"/>
</dbReference>
<evidence type="ECO:0000256" key="1">
    <source>
        <dbReference type="ARBA" id="ARBA00004479"/>
    </source>
</evidence>
<dbReference type="AlphaFoldDB" id="A0A443S140"/>
<dbReference type="PANTHER" id="PTHR13055:SF12">
    <property type="entry name" value="LD40707P"/>
    <property type="match status" value="1"/>
</dbReference>
<dbReference type="Proteomes" id="UP000288716">
    <property type="component" value="Unassembled WGS sequence"/>
</dbReference>
<dbReference type="GO" id="GO:0016020">
    <property type="term" value="C:membrane"/>
    <property type="evidence" value="ECO:0007669"/>
    <property type="project" value="UniProtKB-SubCell"/>
</dbReference>
<keyword evidence="2" id="KW-0812">Transmembrane</keyword>
<evidence type="ECO:0000256" key="5">
    <source>
        <dbReference type="ARBA" id="ARBA00023136"/>
    </source>
</evidence>
<evidence type="ECO:0000256" key="6">
    <source>
        <dbReference type="ARBA" id="ARBA00023180"/>
    </source>
</evidence>
<evidence type="ECO:0000256" key="4">
    <source>
        <dbReference type="ARBA" id="ARBA00022989"/>
    </source>
</evidence>
<dbReference type="OrthoDB" id="6285106at2759"/>
<keyword evidence="8" id="KW-1185">Reference proteome</keyword>
<evidence type="ECO:0000256" key="2">
    <source>
        <dbReference type="ARBA" id="ARBA00022692"/>
    </source>
</evidence>
<organism evidence="7 8">
    <name type="scientific">Leptotrombidium deliense</name>
    <dbReference type="NCBI Taxonomy" id="299467"/>
    <lineage>
        <taxon>Eukaryota</taxon>
        <taxon>Metazoa</taxon>
        <taxon>Ecdysozoa</taxon>
        <taxon>Arthropoda</taxon>
        <taxon>Chelicerata</taxon>
        <taxon>Arachnida</taxon>
        <taxon>Acari</taxon>
        <taxon>Acariformes</taxon>
        <taxon>Trombidiformes</taxon>
        <taxon>Prostigmata</taxon>
        <taxon>Anystina</taxon>
        <taxon>Parasitengona</taxon>
        <taxon>Trombiculoidea</taxon>
        <taxon>Trombiculidae</taxon>
        <taxon>Leptotrombidium</taxon>
    </lineage>
</organism>
<keyword evidence="3" id="KW-0732">Signal</keyword>
<name>A0A443S140_9ACAR</name>
<proteinExistence type="predicted"/>
<keyword evidence="5" id="KW-0472">Membrane</keyword>
<evidence type="ECO:0000313" key="7">
    <source>
        <dbReference type="EMBL" id="RWS21236.1"/>
    </source>
</evidence>
<dbReference type="Pfam" id="PF01437">
    <property type="entry name" value="PSI"/>
    <property type="match status" value="1"/>
</dbReference>
<evidence type="ECO:0000313" key="8">
    <source>
        <dbReference type="Proteomes" id="UP000288716"/>
    </source>
</evidence>
<dbReference type="EMBL" id="NCKV01013100">
    <property type="protein sequence ID" value="RWS21236.1"/>
    <property type="molecule type" value="Genomic_DNA"/>
</dbReference>
<dbReference type="VEuPathDB" id="VectorBase:LDEU010804"/>
<sequence length="187" mass="21577">MADFDPSLSNSTVVQYFTNESHFVVQWLNIRLRNQSTNSSFSFQATLHKNGKIVFVYKSVPIPIKAISTVHHPIQVGVSDAYEISSYRFTVRRKTIYEYNRLTLNQDLIMDFTAVILTPRKFCISFNDCGSCMTTEKQFSCKWCESVKRCSDGIDRHRQQWIENKCETQENVSCSRSDELGNTTLST</sequence>
<evidence type="ECO:0000256" key="3">
    <source>
        <dbReference type="ARBA" id="ARBA00022729"/>
    </source>
</evidence>
<keyword evidence="4" id="KW-1133">Transmembrane helix</keyword>
<comment type="subcellular location">
    <subcellularLocation>
        <location evidence="1">Membrane</location>
        <topology evidence="1">Single-pass type I membrane protein</topology>
    </subcellularLocation>
</comment>
<protein>
    <submittedName>
        <fullName evidence="7">Plexin domain-containing protein 2-like protein</fullName>
    </submittedName>
</protein>
<dbReference type="PANTHER" id="PTHR13055">
    <property type="entry name" value="TUMOR ENDOTHELIAL MARKER 7 RELATED"/>
    <property type="match status" value="1"/>
</dbReference>
<reference evidence="7 8" key="1">
    <citation type="journal article" date="2018" name="Gigascience">
        <title>Genomes of trombidid mites reveal novel predicted allergens and laterally-transferred genes associated with secondary metabolism.</title>
        <authorList>
            <person name="Dong X."/>
            <person name="Chaisiri K."/>
            <person name="Xia D."/>
            <person name="Armstrong S.D."/>
            <person name="Fang Y."/>
            <person name="Donnelly M.J."/>
            <person name="Kadowaki T."/>
            <person name="McGarry J.W."/>
            <person name="Darby A.C."/>
            <person name="Makepeace B.L."/>
        </authorList>
    </citation>
    <scope>NUCLEOTIDE SEQUENCE [LARGE SCALE GENOMIC DNA]</scope>
    <source>
        <strain evidence="7">UoL-UT</strain>
    </source>
</reference>
<comment type="caution">
    <text evidence="7">The sequence shown here is derived from an EMBL/GenBank/DDBJ whole genome shotgun (WGS) entry which is preliminary data.</text>
</comment>
<accession>A0A443S140</accession>
<dbReference type="InterPro" id="IPR031152">
    <property type="entry name" value="PLXDC"/>
</dbReference>